<dbReference type="Proteomes" id="UP001552479">
    <property type="component" value="Unassembled WGS sequence"/>
</dbReference>
<dbReference type="EMBL" id="JBFASG010000090">
    <property type="protein sequence ID" value="MEV4928159.1"/>
    <property type="molecule type" value="Genomic_DNA"/>
</dbReference>
<accession>A0ABV3J634</accession>
<reference evidence="1 2" key="1">
    <citation type="submission" date="2024-06" db="EMBL/GenBank/DDBJ databases">
        <title>The Natural Products Discovery Center: Release of the First 8490 Sequenced Strains for Exploring Actinobacteria Biosynthetic Diversity.</title>
        <authorList>
            <person name="Kalkreuter E."/>
            <person name="Kautsar S.A."/>
            <person name="Yang D."/>
            <person name="Bader C.D."/>
            <person name="Teijaro C.N."/>
            <person name="Fluegel L."/>
            <person name="Davis C.M."/>
            <person name="Simpson J.R."/>
            <person name="Lauterbach L."/>
            <person name="Steele A.D."/>
            <person name="Gui C."/>
            <person name="Meng S."/>
            <person name="Li G."/>
            <person name="Viehrig K."/>
            <person name="Ye F."/>
            <person name="Su P."/>
            <person name="Kiefer A.F."/>
            <person name="Nichols A."/>
            <person name="Cepeda A.J."/>
            <person name="Yan W."/>
            <person name="Fan B."/>
            <person name="Jiang Y."/>
            <person name="Adhikari A."/>
            <person name="Zheng C.-J."/>
            <person name="Schuster L."/>
            <person name="Cowan T.M."/>
            <person name="Smanski M.J."/>
            <person name="Chevrette M.G."/>
            <person name="De Carvalho L.P.S."/>
            <person name="Shen B."/>
        </authorList>
    </citation>
    <scope>NUCLEOTIDE SEQUENCE [LARGE SCALE GENOMIC DNA]</scope>
    <source>
        <strain evidence="1 2">NPDC053791</strain>
    </source>
</reference>
<gene>
    <name evidence="1" type="ORF">AB0L03_36065</name>
</gene>
<organism evidence="1 2">
    <name type="scientific">Streptomyces roseoverticillatus</name>
    <dbReference type="NCBI Taxonomy" id="66429"/>
    <lineage>
        <taxon>Bacteria</taxon>
        <taxon>Bacillati</taxon>
        <taxon>Actinomycetota</taxon>
        <taxon>Actinomycetes</taxon>
        <taxon>Kitasatosporales</taxon>
        <taxon>Streptomycetaceae</taxon>
        <taxon>Streptomyces</taxon>
    </lineage>
</organism>
<dbReference type="RefSeq" id="WP_366091122.1">
    <property type="nucleotide sequence ID" value="NZ_JBFASG010000090.1"/>
</dbReference>
<sequence length="109" mass="12094">MDVKDVQALYRRSIANEFFADGDREAVDVLTGLRELFPGRLLFLEDGYGRLTHHPPTDGNHRHALLQDLAPVLSGQGVPPPDLHGWSRIYQAADCTLVKAYEGHDDGIS</sequence>
<evidence type="ECO:0000313" key="1">
    <source>
        <dbReference type="EMBL" id="MEV4928159.1"/>
    </source>
</evidence>
<keyword evidence="2" id="KW-1185">Reference proteome</keyword>
<evidence type="ECO:0000313" key="2">
    <source>
        <dbReference type="Proteomes" id="UP001552479"/>
    </source>
</evidence>
<proteinExistence type="predicted"/>
<protein>
    <submittedName>
        <fullName evidence="1">Uncharacterized protein</fullName>
    </submittedName>
</protein>
<comment type="caution">
    <text evidence="1">The sequence shown here is derived from an EMBL/GenBank/DDBJ whole genome shotgun (WGS) entry which is preliminary data.</text>
</comment>
<name>A0ABV3J634_9ACTN</name>